<keyword evidence="5" id="KW-1185">Reference proteome</keyword>
<dbReference type="KEGG" id="kpin:30175856"/>
<dbReference type="EMBL" id="CP144527">
    <property type="protein sequence ID" value="WWC72658.1"/>
    <property type="molecule type" value="Genomic_DNA"/>
</dbReference>
<gene>
    <name evidence="3" type="ORF">I206_07487</name>
    <name evidence="4" type="ORF">I206_106622</name>
</gene>
<dbReference type="RefSeq" id="XP_019007853.1">
    <property type="nucleotide sequence ID" value="XM_019159181.1"/>
</dbReference>
<dbReference type="AlphaFoldDB" id="A0A1B9HTN9"/>
<dbReference type="EMBL" id="KI894016">
    <property type="protein sequence ID" value="OCF46634.1"/>
    <property type="molecule type" value="Genomic_DNA"/>
</dbReference>
<protein>
    <submittedName>
        <fullName evidence="3">Uncharacterized protein</fullName>
    </submittedName>
</protein>
<name>A0A1B9HTN9_9TREE</name>
<feature type="region of interest" description="Disordered" evidence="2">
    <location>
        <begin position="1"/>
        <end position="44"/>
    </location>
</feature>
<accession>A0A1B9HTN9</accession>
<evidence type="ECO:0000313" key="4">
    <source>
        <dbReference type="EMBL" id="WWC72658.1"/>
    </source>
</evidence>
<sequence>MFPSLSMRNFGKHPFSDMASSGSSPEKISTEAQGGNESRNSDLSKDFAKKMREAIETTIKDEPNKRKLSDFRNLLNDPNYLRDTARTVVDVSSLADTARSTALRARACLNTLDDILAYDGELGKILYDTLTIPQTDFGAAVLNTISGGDEKAFNVMIDRAMKVKSTNVPSGLNDMIRMTDLWKPFEQGYEEPNVFDSERSMLPQMIAQLHQTISNIKLRGDTQTSSEEKQDAEENPLIGQWQSFARDRLKTPLTGEQRELYYSLANDTEMTTWRVLLFRTIDTGADPVFCDELESLWTTLEEMGVARTKRPTVVERLEEALRSNDDTAMEAISTSALKTAGDSLKHLYPSDLRATASKLQLLADQLEEVREKAKNVKLRL</sequence>
<dbReference type="GeneID" id="30175856"/>
<reference evidence="3" key="3">
    <citation type="submission" date="2016-07" db="EMBL/GenBank/DDBJ databases">
        <title>Evolution of pathogenesis and genome organization in the Tremellales.</title>
        <authorList>
            <person name="Cuomo C."/>
            <person name="Litvintseva A."/>
            <person name="Heitman J."/>
            <person name="Chen Y."/>
            <person name="Sun S."/>
            <person name="Springer D."/>
            <person name="Dromer F."/>
            <person name="Young S."/>
            <person name="Zeng Q."/>
            <person name="Chapman S."/>
            <person name="Gujja S."/>
            <person name="Saif S."/>
            <person name="Birren B."/>
        </authorList>
    </citation>
    <scope>NUCLEOTIDE SEQUENCE</scope>
    <source>
        <strain evidence="3">CBS 10737</strain>
    </source>
</reference>
<feature type="compositionally biased region" description="Polar residues" evidence="2">
    <location>
        <begin position="18"/>
        <end position="38"/>
    </location>
</feature>
<reference evidence="4" key="4">
    <citation type="submission" date="2024-02" db="EMBL/GenBank/DDBJ databases">
        <title>Comparative genomics of Cryptococcus and Kwoniella reveals pathogenesis evolution and contrasting modes of karyotype evolution via chromosome fusion or intercentromeric recombination.</title>
        <authorList>
            <person name="Coelho M.A."/>
            <person name="David-Palma M."/>
            <person name="Shea T."/>
            <person name="Bowers K."/>
            <person name="McGinley-Smith S."/>
            <person name="Mohammad A.W."/>
            <person name="Gnirke A."/>
            <person name="Yurkov A.M."/>
            <person name="Nowrousian M."/>
            <person name="Sun S."/>
            <person name="Cuomo C.A."/>
            <person name="Heitman J."/>
        </authorList>
    </citation>
    <scope>NUCLEOTIDE SEQUENCE</scope>
    <source>
        <strain evidence="4">CBS 10737</strain>
    </source>
</reference>
<dbReference type="Proteomes" id="UP000094020">
    <property type="component" value="Chromosome 9"/>
</dbReference>
<organism evidence="3">
    <name type="scientific">Kwoniella pini CBS 10737</name>
    <dbReference type="NCBI Taxonomy" id="1296096"/>
    <lineage>
        <taxon>Eukaryota</taxon>
        <taxon>Fungi</taxon>
        <taxon>Dikarya</taxon>
        <taxon>Basidiomycota</taxon>
        <taxon>Agaricomycotina</taxon>
        <taxon>Tremellomycetes</taxon>
        <taxon>Tremellales</taxon>
        <taxon>Cryptococcaceae</taxon>
        <taxon>Kwoniella</taxon>
    </lineage>
</organism>
<proteinExistence type="predicted"/>
<evidence type="ECO:0000256" key="2">
    <source>
        <dbReference type="SAM" id="MobiDB-lite"/>
    </source>
</evidence>
<evidence type="ECO:0000313" key="3">
    <source>
        <dbReference type="EMBL" id="OCF46634.1"/>
    </source>
</evidence>
<feature type="coiled-coil region" evidence="1">
    <location>
        <begin position="352"/>
        <end position="379"/>
    </location>
</feature>
<reference evidence="3" key="1">
    <citation type="submission" date="2013-07" db="EMBL/GenBank/DDBJ databases">
        <title>The Genome Sequence of Cryptococcus pinus CBS10737.</title>
        <authorList>
            <consortium name="The Broad Institute Genome Sequencing Platform"/>
            <person name="Cuomo C."/>
            <person name="Litvintseva A."/>
            <person name="Chen Y."/>
            <person name="Heitman J."/>
            <person name="Sun S."/>
            <person name="Springer D."/>
            <person name="Dromer F."/>
            <person name="Young S.K."/>
            <person name="Zeng Q."/>
            <person name="Gargeya S."/>
            <person name="Fitzgerald M."/>
            <person name="Abouelleil A."/>
            <person name="Alvarado L."/>
            <person name="Berlin A.M."/>
            <person name="Chapman S.B."/>
            <person name="Dewar J."/>
            <person name="Goldberg J."/>
            <person name="Griggs A."/>
            <person name="Gujja S."/>
            <person name="Hansen M."/>
            <person name="Howarth C."/>
            <person name="Imamovic A."/>
            <person name="Larimer J."/>
            <person name="McCowan C."/>
            <person name="Murphy C."/>
            <person name="Pearson M."/>
            <person name="Priest M."/>
            <person name="Roberts A."/>
            <person name="Saif S."/>
            <person name="Shea T."/>
            <person name="Sykes S."/>
            <person name="Wortman J."/>
            <person name="Nusbaum C."/>
            <person name="Birren B."/>
        </authorList>
    </citation>
    <scope>NUCLEOTIDE SEQUENCE [LARGE SCALE GENOMIC DNA]</scope>
    <source>
        <strain evidence="3">CBS 10737</strain>
    </source>
</reference>
<evidence type="ECO:0000256" key="1">
    <source>
        <dbReference type="SAM" id="Coils"/>
    </source>
</evidence>
<reference evidence="4" key="2">
    <citation type="submission" date="2013-07" db="EMBL/GenBank/DDBJ databases">
        <authorList>
            <consortium name="The Broad Institute Genome Sequencing Platform"/>
            <person name="Cuomo C."/>
            <person name="Litvintseva A."/>
            <person name="Chen Y."/>
            <person name="Heitman J."/>
            <person name="Sun S."/>
            <person name="Springer D."/>
            <person name="Dromer F."/>
            <person name="Young S.K."/>
            <person name="Zeng Q."/>
            <person name="Gargeya S."/>
            <person name="Fitzgerald M."/>
            <person name="Abouelleil A."/>
            <person name="Alvarado L."/>
            <person name="Berlin A.M."/>
            <person name="Chapman S.B."/>
            <person name="Dewar J."/>
            <person name="Goldberg J."/>
            <person name="Griggs A."/>
            <person name="Gujja S."/>
            <person name="Hansen M."/>
            <person name="Howarth C."/>
            <person name="Imamovic A."/>
            <person name="Larimer J."/>
            <person name="McCowan C."/>
            <person name="Murphy C."/>
            <person name="Pearson M."/>
            <person name="Priest M."/>
            <person name="Roberts A."/>
            <person name="Saif S."/>
            <person name="Shea T."/>
            <person name="Sykes S."/>
            <person name="Wortman J."/>
            <person name="Nusbaum C."/>
            <person name="Birren B."/>
        </authorList>
    </citation>
    <scope>NUCLEOTIDE SEQUENCE</scope>
    <source>
        <strain evidence="4">CBS 10737</strain>
    </source>
</reference>
<evidence type="ECO:0000313" key="5">
    <source>
        <dbReference type="Proteomes" id="UP000094020"/>
    </source>
</evidence>
<keyword evidence="1" id="KW-0175">Coiled coil</keyword>